<dbReference type="PROSITE" id="PS51532">
    <property type="entry name" value="PITH"/>
    <property type="match status" value="1"/>
</dbReference>
<protein>
    <recommendedName>
        <fullName evidence="7">Thioredoxin domain-containing protein</fullName>
    </recommendedName>
</protein>
<dbReference type="Gene3D" id="3.40.30.10">
    <property type="entry name" value="Glutaredoxin"/>
    <property type="match status" value="1"/>
</dbReference>
<feature type="domain" description="Thioredoxin" evidence="3">
    <location>
        <begin position="1"/>
        <end position="108"/>
    </location>
</feature>
<dbReference type="Pfam" id="PF00085">
    <property type="entry name" value="Thioredoxin"/>
    <property type="match status" value="1"/>
</dbReference>
<dbReference type="PRINTS" id="PR00421">
    <property type="entry name" value="THIOREDOXIN"/>
</dbReference>
<gene>
    <name evidence="5" type="ORF">TD95_002685</name>
</gene>
<dbReference type="PROSITE" id="PS00194">
    <property type="entry name" value="THIOREDOXIN_1"/>
    <property type="match status" value="1"/>
</dbReference>
<evidence type="ECO:0000259" key="4">
    <source>
        <dbReference type="PROSITE" id="PS51532"/>
    </source>
</evidence>
<comment type="caution">
    <text evidence="5">The sequence shown here is derived from an EMBL/GenBank/DDBJ whole genome shotgun (WGS) entry which is preliminary data.</text>
</comment>
<comment type="similarity">
    <text evidence="1">Belongs to the thioredoxin family.</text>
</comment>
<name>A0A0F4ZH38_9PEZI</name>
<dbReference type="InterPro" id="IPR010400">
    <property type="entry name" value="PITH_dom"/>
</dbReference>
<keyword evidence="6" id="KW-1185">Reference proteome</keyword>
<dbReference type="CDD" id="cd02947">
    <property type="entry name" value="TRX_family"/>
    <property type="match status" value="1"/>
</dbReference>
<evidence type="ECO:0000256" key="1">
    <source>
        <dbReference type="ARBA" id="ARBA00008987"/>
    </source>
</evidence>
<dbReference type="AlphaFoldDB" id="A0A0F4ZH38"/>
<evidence type="ECO:0000259" key="3">
    <source>
        <dbReference type="PROSITE" id="PS51352"/>
    </source>
</evidence>
<evidence type="ECO:0000256" key="2">
    <source>
        <dbReference type="ARBA" id="ARBA00023157"/>
    </source>
</evidence>
<dbReference type="GO" id="GO:0005737">
    <property type="term" value="C:cytoplasm"/>
    <property type="evidence" value="ECO:0007669"/>
    <property type="project" value="UniProtKB-ARBA"/>
</dbReference>
<dbReference type="InterPro" id="IPR036249">
    <property type="entry name" value="Thioredoxin-like_sf"/>
</dbReference>
<dbReference type="EMBL" id="LAEV01000831">
    <property type="protein sequence ID" value="KKA29431.1"/>
    <property type="molecule type" value="Genomic_DNA"/>
</dbReference>
<dbReference type="PROSITE" id="PS51352">
    <property type="entry name" value="THIOREDOXIN_2"/>
    <property type="match status" value="1"/>
</dbReference>
<evidence type="ECO:0000313" key="5">
    <source>
        <dbReference type="EMBL" id="KKA29431.1"/>
    </source>
</evidence>
<dbReference type="SUPFAM" id="SSF49785">
    <property type="entry name" value="Galactose-binding domain-like"/>
    <property type="match status" value="1"/>
</dbReference>
<dbReference type="InterPro" id="IPR008979">
    <property type="entry name" value="Galactose-bd-like_sf"/>
</dbReference>
<keyword evidence="2" id="KW-1015">Disulfide bond</keyword>
<reference evidence="5 6" key="1">
    <citation type="submission" date="2015-03" db="EMBL/GenBank/DDBJ databases">
        <authorList>
            <person name="Radwan O."/>
            <person name="Al-Naeli F.A."/>
            <person name="Rendon G.A."/>
            <person name="Fields C."/>
        </authorList>
    </citation>
    <scope>NUCLEOTIDE SEQUENCE [LARGE SCALE GENOMIC DNA]</scope>
    <source>
        <strain evidence="5">CR-DP1</strain>
    </source>
</reference>
<evidence type="ECO:0000313" key="6">
    <source>
        <dbReference type="Proteomes" id="UP000033483"/>
    </source>
</evidence>
<dbReference type="OrthoDB" id="2121326at2759"/>
<evidence type="ECO:0008006" key="7">
    <source>
        <dbReference type="Google" id="ProtNLM"/>
    </source>
</evidence>
<feature type="domain" description="PITH" evidence="4">
    <location>
        <begin position="131"/>
        <end position="322"/>
    </location>
</feature>
<dbReference type="InterPro" id="IPR037047">
    <property type="entry name" value="PITH_dom_sf"/>
</dbReference>
<dbReference type="SUPFAM" id="SSF52833">
    <property type="entry name" value="Thioredoxin-like"/>
    <property type="match status" value="1"/>
</dbReference>
<dbReference type="Gene3D" id="2.60.120.470">
    <property type="entry name" value="PITH domain"/>
    <property type="match status" value="1"/>
</dbReference>
<proteinExistence type="inferred from homology"/>
<dbReference type="Proteomes" id="UP000033483">
    <property type="component" value="Unassembled WGS sequence"/>
</dbReference>
<dbReference type="InterPro" id="IPR017937">
    <property type="entry name" value="Thioredoxin_CS"/>
</dbReference>
<dbReference type="PANTHER" id="PTHR46115">
    <property type="entry name" value="THIOREDOXIN-LIKE PROTEIN 1"/>
    <property type="match status" value="1"/>
</dbReference>
<dbReference type="Pfam" id="PF06201">
    <property type="entry name" value="PITH"/>
    <property type="match status" value="1"/>
</dbReference>
<dbReference type="InterPro" id="IPR013766">
    <property type="entry name" value="Thioredoxin_domain"/>
</dbReference>
<accession>A0A0F4ZH38</accession>
<sequence length="322" mass="34951">MTVISISSVEQFDQLIRDTTHVFVDFYAVWCGPCKAIAPLIEANAAKLSVPGKVAFAKVDVDQHRNLAQRYSVTAMPTIISFANGRAAQTIRGTQIAQLTKLFSALSAGDGTAAGSSAAENAVDLAEADWRGAEVPRGYSDVSSTVEMAGMDLLNSDDSPRMLLDSAKPSALAKGKNAAEAKKDWVESSTDQQLMLYAPFNSVIKLHTIQITSLPGSDFLRPKRINLYVNQPHNLDFNEADDLPPTQSITLSPSDWNDNGTASLATRFVKFQKVTSLVLYVVEGDDEDGENESEVTRIDRVRFLGDSGQALKMGKLEKFGKD</sequence>
<organism evidence="5 6">
    <name type="scientific">Thielaviopsis punctulata</name>
    <dbReference type="NCBI Taxonomy" id="72032"/>
    <lineage>
        <taxon>Eukaryota</taxon>
        <taxon>Fungi</taxon>
        <taxon>Dikarya</taxon>
        <taxon>Ascomycota</taxon>
        <taxon>Pezizomycotina</taxon>
        <taxon>Sordariomycetes</taxon>
        <taxon>Hypocreomycetidae</taxon>
        <taxon>Microascales</taxon>
        <taxon>Ceratocystidaceae</taxon>
        <taxon>Thielaviopsis</taxon>
    </lineage>
</organism>